<feature type="domain" description="Pyruvate phosphate dikinase AMP/ATP-binding" evidence="11">
    <location>
        <begin position="1212"/>
        <end position="1414"/>
    </location>
</feature>
<evidence type="ECO:0000256" key="7">
    <source>
        <dbReference type="ARBA" id="ARBA00022777"/>
    </source>
</evidence>
<dbReference type="InterPro" id="IPR054481">
    <property type="entry name" value="GWD1_pHisD"/>
</dbReference>
<evidence type="ECO:0000256" key="2">
    <source>
        <dbReference type="ARBA" id="ARBA00007837"/>
    </source>
</evidence>
<sequence>MKSFRAQSNRHSVSCLAGFQSVDVARGSSPRYVRFPFCTCSIIQALNIPGSERSFLAKNPHFLAKTISRRGQPPKRFSLISPRAAIATSSDVMGVINEFTIDDGIKLKVRAHGAEVGTPAHVQLEVCNCNVDSLLLHWGALQSGNGAWIVPGNLPDGSKVKHGAVQSPFKKSGDTASLKVVFDDLSINAIEFVLVDRNRNRWFKMNNSNLRIDVPPPSLKVSNYDIPEELVGVQAYLRWERKGRQNYSPEHEKVEYEAARKELQLELAQGVSITQLKARLLGGGSEKVDSSTVSKSDDNRVKPQEEIGEIKVLGKNLMAKVNRKTWSAEELLSRYTLDASVGLGSSLPPQEPTTLQKAAKNLEAADNDEVIVKKFFKVGGDELLVLATRPEGKSRIHIGTGFKEDLVIRWAVSKDKEREWMSPSETLVPAESTSLGGTVETQFIKGFAGDISLQGVTLNLGDNKFIGLPFVLRSGNTWHKDNGSDYYLPIKPVVKNTVKVATDGKGIAKAFLDDVATQERDAEKSLMHRYNIATELTERAKNEGTLALVGILAWLRYMATRQLVWNKNYNVKPREISAAQDRMTLLLQRIFLEQPEKRELVRLIMATVGRGGQGDVGQRIRDEILVIQRENDCKGGMMEEWHQKLHNNTSPDDVIICEALLNYIKTGFNMDVYWKTLNENGVTKERMLSYDRPVRSEPKFRADQKDGLIRDLTNYLRTLKAVHSGADLESAVQNCLGYMAQGRRHMGGLKIEPIIGLPPVLPSLLYFVLEHVEDKNVLSLLEGLLEARRELRPTLLKPHERLRDIIFLDLALESTVRTAVERGLESISERGPAEIATIVSIVVENLALSSDSNEELVYCLKDWYLVLDIINKKADNWALRTKAVLDRTKLALQDKAEYFQNILQPTADYLGSVLGVEEWAVQIFTEEMIRSGSAAALSQLLNRLDPVIRKEATMGSWQVISPVSVKGYVEVIDGLDQVQEKVYKRPTILVSGRVKGEEEIPEGVVAVLTPDMPDVLSHVSVRARNSKVCFATCFDSSVFSDLRHKDMKALAVSVSTNADLSYHAIGDSDIFSANSVEESTTPTPRITLKKKEFLGKYAVSSKDFNLDLVGAKSRNIANLMGKLPSWIRLPTSVAVPFGVFEKVLTESVNKDVASEIAIMNKHLYEGDYSKLTDIRKTVLRLEAPPALIHEIEEVMKSSGMPWPGDESEERWKQAWTAIKRVWASKWNERAYFSTRKTNIDHSDLCMAVLVQEIIQADYAFVIHTTNPSTGDETEIYAEVVKGLGETLVGAYSGRALSFVTKKSDMKNPKVLGYPSKRVGLFIRQSIIFRSDSNGEDLEGYAGAGLYDSVPMDEEEERVVDYSTDRLILDEAFQKTILTKIAEAGLAIEKNLQCAQDIEGVVKDNELFIVQTRPQM</sequence>
<evidence type="ECO:0000256" key="10">
    <source>
        <dbReference type="ARBA" id="ARBA00023277"/>
    </source>
</evidence>
<evidence type="ECO:0000313" key="17">
    <source>
        <dbReference type="Proteomes" id="UP000006727"/>
    </source>
</evidence>
<proteinExistence type="inferred from homology"/>
<gene>
    <name evidence="16" type="primary">LOC112280004</name>
    <name evidence="15" type="ORF">PHYPA_004274</name>
</gene>
<dbReference type="KEGG" id="ppp:112280004"/>
<dbReference type="GO" id="GO:0050521">
    <property type="term" value="F:alpha-glucan, water dikinase activity"/>
    <property type="evidence" value="ECO:0000318"/>
    <property type="project" value="GO_Central"/>
</dbReference>
<dbReference type="GO" id="GO:0005983">
    <property type="term" value="P:starch catabolic process"/>
    <property type="evidence" value="ECO:0000318"/>
    <property type="project" value="GO_Central"/>
</dbReference>
<evidence type="ECO:0000259" key="12">
    <source>
        <dbReference type="Pfam" id="PF22973"/>
    </source>
</evidence>
<dbReference type="PaxDb" id="3218-PP1S74_185V6.1"/>
<reference evidence="15 17" key="2">
    <citation type="journal article" date="2018" name="Plant J.">
        <title>The Physcomitrella patens chromosome-scale assembly reveals moss genome structure and evolution.</title>
        <authorList>
            <person name="Lang D."/>
            <person name="Ullrich K.K."/>
            <person name="Murat F."/>
            <person name="Fuchs J."/>
            <person name="Jenkins J."/>
            <person name="Haas F.B."/>
            <person name="Piednoel M."/>
            <person name="Gundlach H."/>
            <person name="Van Bel M."/>
            <person name="Meyberg R."/>
            <person name="Vives C."/>
            <person name="Morata J."/>
            <person name="Symeonidi A."/>
            <person name="Hiss M."/>
            <person name="Muchero W."/>
            <person name="Kamisugi Y."/>
            <person name="Saleh O."/>
            <person name="Blanc G."/>
            <person name="Decker E.L."/>
            <person name="van Gessel N."/>
            <person name="Grimwood J."/>
            <person name="Hayes R.D."/>
            <person name="Graham S.W."/>
            <person name="Gunter L.E."/>
            <person name="McDaniel S.F."/>
            <person name="Hoernstein S.N.W."/>
            <person name="Larsson A."/>
            <person name="Li F.W."/>
            <person name="Perroud P.F."/>
            <person name="Phillips J."/>
            <person name="Ranjan P."/>
            <person name="Rokshar D.S."/>
            <person name="Rothfels C.J."/>
            <person name="Schneider L."/>
            <person name="Shu S."/>
            <person name="Stevenson D.W."/>
            <person name="Thummler F."/>
            <person name="Tillich M."/>
            <person name="Villarreal Aguilar J.C."/>
            <person name="Widiez T."/>
            <person name="Wong G.K."/>
            <person name="Wymore A."/>
            <person name="Zhang Y."/>
            <person name="Zimmer A.D."/>
            <person name="Quatrano R.S."/>
            <person name="Mayer K.F.X."/>
            <person name="Goodstein D."/>
            <person name="Casacuberta J.M."/>
            <person name="Vandepoele K."/>
            <person name="Reski R."/>
            <person name="Cuming A.C."/>
            <person name="Tuskan G.A."/>
            <person name="Maumus F."/>
            <person name="Salse J."/>
            <person name="Schmutz J."/>
            <person name="Rensing S.A."/>
        </authorList>
    </citation>
    <scope>NUCLEOTIDE SEQUENCE [LARGE SCALE GENOMIC DNA]</scope>
    <source>
        <strain evidence="16 17">cv. Gransden 2004</strain>
    </source>
</reference>
<evidence type="ECO:0000259" key="14">
    <source>
        <dbReference type="Pfam" id="PF23229"/>
    </source>
</evidence>
<evidence type="ECO:0000256" key="1">
    <source>
        <dbReference type="ARBA" id="ARBA00001946"/>
    </source>
</evidence>
<feature type="domain" description="DUF7067" evidence="14">
    <location>
        <begin position="228"/>
        <end position="281"/>
    </location>
</feature>
<keyword evidence="7" id="KW-0418">Kinase</keyword>
<dbReference type="EMBL" id="ABEU02000003">
    <property type="protein sequence ID" value="PNR57280.1"/>
    <property type="molecule type" value="Genomic_DNA"/>
</dbReference>
<dbReference type="InterPro" id="IPR013815">
    <property type="entry name" value="ATP_grasp_subdomain_1"/>
</dbReference>
<comment type="similarity">
    <text evidence="2">Belongs to the PEP-utilizing enzyme family.</text>
</comment>
<keyword evidence="10" id="KW-0119">Carbohydrate metabolism</keyword>
<keyword evidence="17" id="KW-1185">Reference proteome</keyword>
<dbReference type="Pfam" id="PF22973">
    <property type="entry name" value="GWD1_pHisD"/>
    <property type="match status" value="1"/>
</dbReference>
<evidence type="ECO:0000256" key="5">
    <source>
        <dbReference type="ARBA" id="ARBA00022723"/>
    </source>
</evidence>
<accession>A0A2K1KU47</accession>
<organism evidence="15">
    <name type="scientific">Physcomitrium patens</name>
    <name type="common">Spreading-leaved earth moss</name>
    <name type="synonym">Physcomitrella patens</name>
    <dbReference type="NCBI Taxonomy" id="3218"/>
    <lineage>
        <taxon>Eukaryota</taxon>
        <taxon>Viridiplantae</taxon>
        <taxon>Streptophyta</taxon>
        <taxon>Embryophyta</taxon>
        <taxon>Bryophyta</taxon>
        <taxon>Bryophytina</taxon>
        <taxon>Bryopsida</taxon>
        <taxon>Funariidae</taxon>
        <taxon>Funariales</taxon>
        <taxon>Funariaceae</taxon>
        <taxon>Physcomitrium</taxon>
    </lineage>
</organism>
<dbReference type="GO" id="GO:0046872">
    <property type="term" value="F:metal ion binding"/>
    <property type="evidence" value="ECO:0007669"/>
    <property type="project" value="UniProtKB-KW"/>
</dbReference>
<evidence type="ECO:0000313" key="16">
    <source>
        <dbReference type="EnsemblPlants" id="Pp3c3_11200V3.1"/>
    </source>
</evidence>
<evidence type="ECO:0000256" key="8">
    <source>
        <dbReference type="ARBA" id="ARBA00022840"/>
    </source>
</evidence>
<evidence type="ECO:0000259" key="11">
    <source>
        <dbReference type="Pfam" id="PF01326"/>
    </source>
</evidence>
<dbReference type="PANTHER" id="PTHR46999">
    <property type="entry name" value="ALPHA-GLUCAN WATER DIKINASE 1, CHLOROPLASTIC-RELATED"/>
    <property type="match status" value="1"/>
</dbReference>
<dbReference type="EnsemblPlants" id="Pp3c3_11200V3.1">
    <property type="protein sequence ID" value="Pp3c3_11200V3.1"/>
    <property type="gene ID" value="Pp3c3_11200"/>
</dbReference>
<dbReference type="InterPro" id="IPR002192">
    <property type="entry name" value="PPDK_AMP/ATP-bd"/>
</dbReference>
<dbReference type="GO" id="GO:0005524">
    <property type="term" value="F:ATP binding"/>
    <property type="evidence" value="ECO:0007669"/>
    <property type="project" value="UniProtKB-KW"/>
</dbReference>
<reference evidence="16" key="3">
    <citation type="submission" date="2020-12" db="UniProtKB">
        <authorList>
            <consortium name="EnsemblPlants"/>
        </authorList>
    </citation>
    <scope>IDENTIFICATION</scope>
</reference>
<dbReference type="Pfam" id="PF23229">
    <property type="entry name" value="DUF7067"/>
    <property type="match status" value="1"/>
</dbReference>
<keyword evidence="8" id="KW-0067">ATP-binding</keyword>
<evidence type="ECO:0000256" key="4">
    <source>
        <dbReference type="ARBA" id="ARBA00022679"/>
    </source>
</evidence>
<evidence type="ECO:0000313" key="15">
    <source>
        <dbReference type="EMBL" id="PNR57280.1"/>
    </source>
</evidence>
<dbReference type="Gramene" id="Pp3c3_11200V3.1">
    <property type="protein sequence ID" value="Pp3c3_11200V3.1"/>
    <property type="gene ID" value="Pp3c3_11200"/>
</dbReference>
<dbReference type="EnsemblPlants" id="Pp3c3_11200V3.3">
    <property type="protein sequence ID" value="Pp3c3_11200V3.3"/>
    <property type="gene ID" value="Pp3c3_11200"/>
</dbReference>
<dbReference type="PANTHER" id="PTHR46999:SF1">
    <property type="entry name" value="ALPHA-GLUCAN WATER DIKINASE 1, CHLOROPLASTIC"/>
    <property type="match status" value="1"/>
</dbReference>
<dbReference type="SUPFAM" id="SSF56059">
    <property type="entry name" value="Glutathione synthetase ATP-binding domain-like"/>
    <property type="match status" value="1"/>
</dbReference>
<dbReference type="InterPro" id="IPR056301">
    <property type="entry name" value="GWD-like_N_Ig"/>
</dbReference>
<dbReference type="OrthoDB" id="6123450at2759"/>
<dbReference type="Pfam" id="PF23166">
    <property type="entry name" value="Ig_N_CWD1"/>
    <property type="match status" value="2"/>
</dbReference>
<feature type="domain" description="Alpha-glucan water dikinase-like N-terminal Ig-like" evidence="13">
    <location>
        <begin position="373"/>
        <end position="489"/>
    </location>
</feature>
<dbReference type="GeneID" id="112280004"/>
<dbReference type="Gramene" id="Pp3c3_11200V3.3">
    <property type="protein sequence ID" value="Pp3c3_11200V3.3"/>
    <property type="gene ID" value="Pp3c3_11200"/>
</dbReference>
<keyword evidence="6" id="KW-0547">Nucleotide-binding</keyword>
<feature type="domain" description="Alpha-glucan water dikinase phosphohistidine-like" evidence="12">
    <location>
        <begin position="956"/>
        <end position="1068"/>
    </location>
</feature>
<name>A0A2K1KU47_PHYPA</name>
<reference evidence="15 17" key="1">
    <citation type="journal article" date="2008" name="Science">
        <title>The Physcomitrella genome reveals evolutionary insights into the conquest of land by plants.</title>
        <authorList>
            <person name="Rensing S."/>
            <person name="Lang D."/>
            <person name="Zimmer A."/>
            <person name="Terry A."/>
            <person name="Salamov A."/>
            <person name="Shapiro H."/>
            <person name="Nishiyama T."/>
            <person name="Perroud P.-F."/>
            <person name="Lindquist E."/>
            <person name="Kamisugi Y."/>
            <person name="Tanahashi T."/>
            <person name="Sakakibara K."/>
            <person name="Fujita T."/>
            <person name="Oishi K."/>
            <person name="Shin-I T."/>
            <person name="Kuroki Y."/>
            <person name="Toyoda A."/>
            <person name="Suzuki Y."/>
            <person name="Hashimoto A."/>
            <person name="Yamaguchi K."/>
            <person name="Sugano A."/>
            <person name="Kohara Y."/>
            <person name="Fujiyama A."/>
            <person name="Anterola A."/>
            <person name="Aoki S."/>
            <person name="Ashton N."/>
            <person name="Barbazuk W.B."/>
            <person name="Barker E."/>
            <person name="Bennetzen J."/>
            <person name="Bezanilla M."/>
            <person name="Blankenship R."/>
            <person name="Cho S.H."/>
            <person name="Dutcher S."/>
            <person name="Estelle M."/>
            <person name="Fawcett J.A."/>
            <person name="Gundlach H."/>
            <person name="Hanada K."/>
            <person name="Heyl A."/>
            <person name="Hicks K.A."/>
            <person name="Hugh J."/>
            <person name="Lohr M."/>
            <person name="Mayer K."/>
            <person name="Melkozernov A."/>
            <person name="Murata T."/>
            <person name="Nelson D."/>
            <person name="Pils B."/>
            <person name="Prigge M."/>
            <person name="Reiss B."/>
            <person name="Renner T."/>
            <person name="Rombauts S."/>
            <person name="Rushton P."/>
            <person name="Sanderfoot A."/>
            <person name="Schween G."/>
            <person name="Shiu S.-H."/>
            <person name="Stueber K."/>
            <person name="Theodoulou F.L."/>
            <person name="Tu H."/>
            <person name="Van de Peer Y."/>
            <person name="Verrier P.J."/>
            <person name="Waters E."/>
            <person name="Wood A."/>
            <person name="Yang L."/>
            <person name="Cove D."/>
            <person name="Cuming A."/>
            <person name="Hasebe M."/>
            <person name="Lucas S."/>
            <person name="Mishler D.B."/>
            <person name="Reski R."/>
            <person name="Grigoriev I."/>
            <person name="Quatrano R.S."/>
            <person name="Boore J.L."/>
        </authorList>
    </citation>
    <scope>NUCLEOTIDE SEQUENCE [LARGE SCALE GENOMIC DNA]</scope>
    <source>
        <strain evidence="16 17">cv. Gransden 2004</strain>
    </source>
</reference>
<keyword evidence="5" id="KW-0479">Metal-binding</keyword>
<evidence type="ECO:0000256" key="6">
    <source>
        <dbReference type="ARBA" id="ARBA00022741"/>
    </source>
</evidence>
<comment type="subunit">
    <text evidence="3">Homodimer.</text>
</comment>
<dbReference type="Gene3D" id="3.30.470.20">
    <property type="entry name" value="ATP-grasp fold, B domain"/>
    <property type="match status" value="1"/>
</dbReference>
<keyword evidence="4" id="KW-0808">Transferase</keyword>
<dbReference type="RefSeq" id="XP_024370658.1">
    <property type="nucleotide sequence ID" value="XM_024514890.2"/>
</dbReference>
<dbReference type="Proteomes" id="UP000006727">
    <property type="component" value="Chromosome 3"/>
</dbReference>
<feature type="domain" description="Alpha-glucan water dikinase-like N-terminal Ig-like" evidence="13">
    <location>
        <begin position="98"/>
        <end position="213"/>
    </location>
</feature>
<dbReference type="Pfam" id="PF01326">
    <property type="entry name" value="PPDK_N"/>
    <property type="match status" value="1"/>
</dbReference>
<dbReference type="Gene3D" id="3.30.1490.20">
    <property type="entry name" value="ATP-grasp fold, A domain"/>
    <property type="match status" value="1"/>
</dbReference>
<dbReference type="FunCoup" id="A0A2K1KU47">
    <property type="interactions" value="1142"/>
</dbReference>
<protein>
    <submittedName>
        <fullName evidence="15 16">Uncharacterized protein</fullName>
    </submittedName>
</protein>
<dbReference type="InterPro" id="IPR055495">
    <property type="entry name" value="CWD_DUF7067"/>
</dbReference>
<evidence type="ECO:0000259" key="13">
    <source>
        <dbReference type="Pfam" id="PF23166"/>
    </source>
</evidence>
<keyword evidence="9" id="KW-0460">Magnesium</keyword>
<comment type="cofactor">
    <cofactor evidence="1">
        <name>Mg(2+)</name>
        <dbReference type="ChEBI" id="CHEBI:18420"/>
    </cofactor>
</comment>
<evidence type="ECO:0000256" key="9">
    <source>
        <dbReference type="ARBA" id="ARBA00022842"/>
    </source>
</evidence>
<evidence type="ECO:0000256" key="3">
    <source>
        <dbReference type="ARBA" id="ARBA00011738"/>
    </source>
</evidence>